<feature type="transmembrane region" description="Helical" evidence="1">
    <location>
        <begin position="25"/>
        <end position="46"/>
    </location>
</feature>
<keyword evidence="1" id="KW-0472">Membrane</keyword>
<protein>
    <submittedName>
        <fullName evidence="2">Uncharacterized protein</fullName>
    </submittedName>
</protein>
<evidence type="ECO:0000313" key="3">
    <source>
        <dbReference type="Proteomes" id="UP000032430"/>
    </source>
</evidence>
<reference evidence="3" key="1">
    <citation type="submission" date="2014-09" db="EMBL/GenBank/DDBJ databases">
        <authorList>
            <person name="Gomez-Valero L."/>
        </authorList>
    </citation>
    <scope>NUCLEOTIDE SEQUENCE [LARGE SCALE GENOMIC DNA]</scope>
    <source>
        <strain evidence="3">ATCC700992</strain>
        <plasmid evidence="3">LLAP10_pA</plasmid>
    </source>
</reference>
<keyword evidence="2" id="KW-0614">Plasmid</keyword>
<keyword evidence="3" id="KW-1185">Reference proteome</keyword>
<sequence length="165" mass="18955">MSEITVQIMIDKGIIIMRMNLKTSIYYLSFLLLVLSYLSLSFETALKSGVFSSYGDLFTPITHVFYWPRFALFLAPALALIVFSSEKMKNFEFILKGFFLFTALVIIGNNISLFSAANLIPNLNQPQQFIQLYYFVAWIKSIIWIGISILGLIWSFQKEPQPIRA</sequence>
<keyword evidence="1" id="KW-1133">Transmembrane helix</keyword>
<dbReference type="HOGENOM" id="CLU_1641638_0_0_6"/>
<dbReference type="AlphaFoldDB" id="A0A098GBF8"/>
<feature type="transmembrane region" description="Helical" evidence="1">
    <location>
        <begin position="66"/>
        <end position="85"/>
    </location>
</feature>
<proteinExistence type="predicted"/>
<evidence type="ECO:0000313" key="2">
    <source>
        <dbReference type="EMBL" id="CEG59300.1"/>
    </source>
</evidence>
<accession>A0A098GBF8</accession>
<feature type="transmembrane region" description="Helical" evidence="1">
    <location>
        <begin position="97"/>
        <end position="120"/>
    </location>
</feature>
<dbReference type="KEGG" id="lfa:LFA_pA0202"/>
<evidence type="ECO:0000256" key="1">
    <source>
        <dbReference type="SAM" id="Phobius"/>
    </source>
</evidence>
<dbReference type="EMBL" id="LN614828">
    <property type="protein sequence ID" value="CEG59300.1"/>
    <property type="molecule type" value="Genomic_DNA"/>
</dbReference>
<feature type="transmembrane region" description="Helical" evidence="1">
    <location>
        <begin position="132"/>
        <end position="156"/>
    </location>
</feature>
<dbReference type="Proteomes" id="UP000032430">
    <property type="component" value="Plasmid II"/>
</dbReference>
<gene>
    <name evidence="2" type="ORF">LFA_pA0202</name>
</gene>
<keyword evidence="1" id="KW-0812">Transmembrane</keyword>
<name>A0A098GBF8_9GAMM</name>
<organism evidence="2 3">
    <name type="scientific">Legionella fallonii LLAP-10</name>
    <dbReference type="NCBI Taxonomy" id="1212491"/>
    <lineage>
        <taxon>Bacteria</taxon>
        <taxon>Pseudomonadati</taxon>
        <taxon>Pseudomonadota</taxon>
        <taxon>Gammaproteobacteria</taxon>
        <taxon>Legionellales</taxon>
        <taxon>Legionellaceae</taxon>
        <taxon>Legionella</taxon>
    </lineage>
</organism>
<geneLocation type="plasmid" evidence="3">
    <name>LLAP10_pA</name>
</geneLocation>